<feature type="region of interest" description="Disordered" evidence="1">
    <location>
        <begin position="1"/>
        <end position="34"/>
    </location>
</feature>
<keyword evidence="2" id="KW-1133">Transmembrane helix</keyword>
<evidence type="ECO:0000256" key="2">
    <source>
        <dbReference type="SAM" id="Phobius"/>
    </source>
</evidence>
<organism evidence="3 4">
    <name type="scientific">Candidatus Dojkabacteria bacterium</name>
    <dbReference type="NCBI Taxonomy" id="2099670"/>
    <lineage>
        <taxon>Bacteria</taxon>
        <taxon>Candidatus Dojkabacteria</taxon>
    </lineage>
</organism>
<dbReference type="AlphaFoldDB" id="A0A847VE71"/>
<comment type="caution">
    <text evidence="3">The sequence shown here is derived from an EMBL/GenBank/DDBJ whole genome shotgun (WGS) entry which is preliminary data.</text>
</comment>
<protein>
    <recommendedName>
        <fullName evidence="5">PilN domain-containing protein</fullName>
    </recommendedName>
</protein>
<sequence length="231" mass="26504">MNSETIQKQNVEEEQQENIEETQQSKQPQESPVIQHVEEKTRSREGFNLIPALSKEEKIKIKKKDTFNFGSLLSIILLASMAIGIVGFNIISKMHLNSRKSALSTIERKVNEDIDKLSTNNAILDRVKIYEKFKKGSFSHKNIIEYLKDIAAVERANKRGKIMYSSIEITEDLIYKVSGSAPSLEQIAYLWYLFGIDENIDEINLKSVSKSDIDTRFSFEGKLNKVYFSNE</sequence>
<dbReference type="Proteomes" id="UP000564033">
    <property type="component" value="Unassembled WGS sequence"/>
</dbReference>
<keyword evidence="2" id="KW-0812">Transmembrane</keyword>
<keyword evidence="2" id="KW-0472">Membrane</keyword>
<dbReference type="EMBL" id="JAAZIL010000089">
    <property type="protein sequence ID" value="NLZ24788.1"/>
    <property type="molecule type" value="Genomic_DNA"/>
</dbReference>
<evidence type="ECO:0000313" key="4">
    <source>
        <dbReference type="Proteomes" id="UP000564033"/>
    </source>
</evidence>
<gene>
    <name evidence="3" type="ORF">GX888_03540</name>
</gene>
<accession>A0A847VE71</accession>
<proteinExistence type="predicted"/>
<evidence type="ECO:0000256" key="1">
    <source>
        <dbReference type="SAM" id="MobiDB-lite"/>
    </source>
</evidence>
<reference evidence="3 4" key="1">
    <citation type="journal article" date="2020" name="Biotechnol. Biofuels">
        <title>New insights from the biogas microbiome by comprehensive genome-resolved metagenomics of nearly 1600 species originating from multiple anaerobic digesters.</title>
        <authorList>
            <person name="Campanaro S."/>
            <person name="Treu L."/>
            <person name="Rodriguez-R L.M."/>
            <person name="Kovalovszki A."/>
            <person name="Ziels R.M."/>
            <person name="Maus I."/>
            <person name="Zhu X."/>
            <person name="Kougias P.G."/>
            <person name="Basile A."/>
            <person name="Luo G."/>
            <person name="Schluter A."/>
            <person name="Konstantinidis K.T."/>
            <person name="Angelidaki I."/>
        </authorList>
    </citation>
    <scope>NUCLEOTIDE SEQUENCE [LARGE SCALE GENOMIC DNA]</scope>
    <source>
        <strain evidence="3">AS19jrsBPTG_9</strain>
    </source>
</reference>
<name>A0A847VE71_9BACT</name>
<evidence type="ECO:0008006" key="5">
    <source>
        <dbReference type="Google" id="ProtNLM"/>
    </source>
</evidence>
<evidence type="ECO:0000313" key="3">
    <source>
        <dbReference type="EMBL" id="NLZ24788.1"/>
    </source>
</evidence>
<feature type="transmembrane region" description="Helical" evidence="2">
    <location>
        <begin position="72"/>
        <end position="91"/>
    </location>
</feature>